<keyword evidence="1" id="KW-0472">Membrane</keyword>
<dbReference type="PANTHER" id="PTHR36435:SF1">
    <property type="entry name" value="CAAX AMINO TERMINAL PROTEASE FAMILY PROTEIN"/>
    <property type="match status" value="1"/>
</dbReference>
<sequence>MIAKWKWLSTAPCNGILAAFELPEQCVKASASFEIPIAIRCVVLTMELALVSGGAFLLLLFSSVVGALARSLVDNNVFADVCETSTFGWGLVMIMAIFLQLPPRVMVRKLKVFGCSGVITCVESVLLHAGVVVAINLWSHNQVLISWRNVDIAVHRPDGTFAVANIVQNLLLVPLKEELFFRGVIVLVAINRLQNIKWSVSISSLLFAAIHVVNAKGIGTQYSAAYVAFQVFWAGLVGLFLALKLVVSGSLFQCVVLHISNNIFALGVSKTIAIAESSYLISVSAALTTYSLAIARQLQLLYLEVGHTHRCA</sequence>
<gene>
    <name evidence="3" type="ORF">CCR75_003015</name>
</gene>
<dbReference type="PANTHER" id="PTHR36435">
    <property type="entry name" value="SLR1288 PROTEIN"/>
    <property type="match status" value="1"/>
</dbReference>
<dbReference type="GO" id="GO:0004175">
    <property type="term" value="F:endopeptidase activity"/>
    <property type="evidence" value="ECO:0007669"/>
    <property type="project" value="UniProtKB-ARBA"/>
</dbReference>
<protein>
    <recommendedName>
        <fullName evidence="2">CAAX prenyl protease 2/Lysostaphin resistance protein A-like domain-containing protein</fullName>
    </recommendedName>
</protein>
<feature type="transmembrane region" description="Helical" evidence="1">
    <location>
        <begin position="84"/>
        <end position="101"/>
    </location>
</feature>
<dbReference type="KEGG" id="blac:94346783"/>
<accession>A0A976FFF5</accession>
<dbReference type="Proteomes" id="UP000294530">
    <property type="component" value="Unassembled WGS sequence"/>
</dbReference>
<evidence type="ECO:0000313" key="4">
    <source>
        <dbReference type="Proteomes" id="UP000294530"/>
    </source>
</evidence>
<keyword evidence="1" id="KW-1133">Transmembrane helix</keyword>
<feature type="domain" description="CAAX prenyl protease 2/Lysostaphin resistance protein A-like" evidence="2">
    <location>
        <begin position="163"/>
        <end position="264"/>
    </location>
</feature>
<keyword evidence="1" id="KW-0812">Transmembrane</keyword>
<organism evidence="3 4">
    <name type="scientific">Bremia lactucae</name>
    <name type="common">Lettuce downy mildew</name>
    <dbReference type="NCBI Taxonomy" id="4779"/>
    <lineage>
        <taxon>Eukaryota</taxon>
        <taxon>Sar</taxon>
        <taxon>Stramenopiles</taxon>
        <taxon>Oomycota</taxon>
        <taxon>Peronosporomycetes</taxon>
        <taxon>Peronosporales</taxon>
        <taxon>Peronosporaceae</taxon>
        <taxon>Bremia</taxon>
    </lineage>
</organism>
<feature type="transmembrane region" description="Helical" evidence="1">
    <location>
        <begin position="48"/>
        <end position="72"/>
    </location>
</feature>
<evidence type="ECO:0000256" key="1">
    <source>
        <dbReference type="SAM" id="Phobius"/>
    </source>
</evidence>
<name>A0A976FFF5_BRELC</name>
<evidence type="ECO:0000313" key="3">
    <source>
        <dbReference type="EMBL" id="TDH65755.1"/>
    </source>
</evidence>
<keyword evidence="4" id="KW-1185">Reference proteome</keyword>
<dbReference type="AlphaFoldDB" id="A0A976FFF5"/>
<reference evidence="3 4" key="1">
    <citation type="journal article" date="2021" name="Genome Biol.">
        <title>AFLAP: assembly-free linkage analysis pipeline using k-mers from genome sequencing data.</title>
        <authorList>
            <person name="Fletcher K."/>
            <person name="Zhang L."/>
            <person name="Gil J."/>
            <person name="Han R."/>
            <person name="Cavanaugh K."/>
            <person name="Michelmore R."/>
        </authorList>
    </citation>
    <scope>NUCLEOTIDE SEQUENCE [LARGE SCALE GENOMIC DNA]</scope>
    <source>
        <strain evidence="3 4">SF5</strain>
    </source>
</reference>
<dbReference type="InterPro" id="IPR003675">
    <property type="entry name" value="Rce1/LyrA-like_dom"/>
</dbReference>
<comment type="caution">
    <text evidence="3">The sequence shown here is derived from an EMBL/GenBank/DDBJ whole genome shotgun (WGS) entry which is preliminary data.</text>
</comment>
<proteinExistence type="predicted"/>
<feature type="transmembrane region" description="Helical" evidence="1">
    <location>
        <begin position="225"/>
        <end position="243"/>
    </location>
</feature>
<dbReference type="InterPro" id="IPR052710">
    <property type="entry name" value="CAAX_protease"/>
</dbReference>
<dbReference type="Pfam" id="PF02517">
    <property type="entry name" value="Rce1-like"/>
    <property type="match status" value="1"/>
</dbReference>
<evidence type="ECO:0000259" key="2">
    <source>
        <dbReference type="Pfam" id="PF02517"/>
    </source>
</evidence>
<dbReference type="GO" id="GO:0080120">
    <property type="term" value="P:CAAX-box protein maturation"/>
    <property type="evidence" value="ECO:0007669"/>
    <property type="project" value="UniProtKB-ARBA"/>
</dbReference>
<dbReference type="EMBL" id="SHOA02000013">
    <property type="protein sequence ID" value="TDH65755.1"/>
    <property type="molecule type" value="Genomic_DNA"/>
</dbReference>
<dbReference type="RefSeq" id="XP_067815254.1">
    <property type="nucleotide sequence ID" value="XM_067961112.1"/>
</dbReference>
<feature type="transmembrane region" description="Helical" evidence="1">
    <location>
        <begin position="196"/>
        <end position="213"/>
    </location>
</feature>
<dbReference type="OrthoDB" id="271604at2759"/>
<dbReference type="GeneID" id="94346783"/>